<accession>A0A1M7Y6F7</accession>
<organism evidence="1 2">
    <name type="scientific">Desulfopila aestuarii DSM 18488</name>
    <dbReference type="NCBI Taxonomy" id="1121416"/>
    <lineage>
        <taxon>Bacteria</taxon>
        <taxon>Pseudomonadati</taxon>
        <taxon>Thermodesulfobacteriota</taxon>
        <taxon>Desulfobulbia</taxon>
        <taxon>Desulfobulbales</taxon>
        <taxon>Desulfocapsaceae</taxon>
        <taxon>Desulfopila</taxon>
    </lineage>
</organism>
<dbReference type="STRING" id="1121416.SAMN02745220_02125"/>
<evidence type="ECO:0008006" key="3">
    <source>
        <dbReference type="Google" id="ProtNLM"/>
    </source>
</evidence>
<sequence length="325" mass="36094">MDNTNIIPLQKSLIAAVVGVAALILSGCAGPNSVGTPLSTSAMAPAPLPAYYPGDSYVYSDGTWEQVEEVNGARVSWVNYQGSPSSGPADFIYPRSEWQNSKRRGERWFKQDTGLFAGSATGLWPLKDGNSTSFNEYGRSVAKNGGGLESTYDNYWRCSVDGAKSVSVGAGTFDSWRITCTRYSDDSGSARKRPWEYRTWYYAPDVNHWILELRDYTSKGKEDRRKELVAVMPDLTRYTRDRQVLNAMKRNFQQALEENSSGTKASYTSSKDKLTVTTTPIKTLKHTDGKVCRQYKQVIAAAGDTHAYYGIACRESSGGWKIPRR</sequence>
<dbReference type="OrthoDB" id="5402098at2"/>
<dbReference type="EMBL" id="FRFE01000009">
    <property type="protein sequence ID" value="SHO48096.1"/>
    <property type="molecule type" value="Genomic_DNA"/>
</dbReference>
<evidence type="ECO:0000313" key="1">
    <source>
        <dbReference type="EMBL" id="SHO48096.1"/>
    </source>
</evidence>
<dbReference type="RefSeq" id="WP_073613431.1">
    <property type="nucleotide sequence ID" value="NZ_FRFE01000009.1"/>
</dbReference>
<proteinExistence type="predicted"/>
<evidence type="ECO:0000313" key="2">
    <source>
        <dbReference type="Proteomes" id="UP000184603"/>
    </source>
</evidence>
<name>A0A1M7Y6F7_9BACT</name>
<dbReference type="AlphaFoldDB" id="A0A1M7Y6F7"/>
<dbReference type="Proteomes" id="UP000184603">
    <property type="component" value="Unassembled WGS sequence"/>
</dbReference>
<reference evidence="1 2" key="1">
    <citation type="submission" date="2016-12" db="EMBL/GenBank/DDBJ databases">
        <authorList>
            <person name="Song W.-J."/>
            <person name="Kurnit D.M."/>
        </authorList>
    </citation>
    <scope>NUCLEOTIDE SEQUENCE [LARGE SCALE GENOMIC DNA]</scope>
    <source>
        <strain evidence="1 2">DSM 18488</strain>
    </source>
</reference>
<gene>
    <name evidence="1" type="ORF">SAMN02745220_02125</name>
</gene>
<protein>
    <recommendedName>
        <fullName evidence="3">Surface antigen domain-containing protein</fullName>
    </recommendedName>
</protein>
<keyword evidence="2" id="KW-1185">Reference proteome</keyword>